<dbReference type="WBParaSite" id="HPBE_0002389101-mRNA-1">
    <property type="protein sequence ID" value="HPBE_0002389101-mRNA-1"/>
    <property type="gene ID" value="HPBE_0002389101"/>
</dbReference>
<dbReference type="Proteomes" id="UP000050761">
    <property type="component" value="Unassembled WGS sequence"/>
</dbReference>
<dbReference type="AlphaFoldDB" id="A0A183GMH1"/>
<proteinExistence type="predicted"/>
<dbReference type="EMBL" id="UZAH01035597">
    <property type="protein sequence ID" value="VDP41650.1"/>
    <property type="molecule type" value="Genomic_DNA"/>
</dbReference>
<accession>A0A183GMH1</accession>
<evidence type="ECO:0000313" key="1">
    <source>
        <dbReference type="EMBL" id="VDP41650.1"/>
    </source>
</evidence>
<evidence type="ECO:0000313" key="2">
    <source>
        <dbReference type="Proteomes" id="UP000050761"/>
    </source>
</evidence>
<reference evidence="1 2" key="1">
    <citation type="submission" date="2018-11" db="EMBL/GenBank/DDBJ databases">
        <authorList>
            <consortium name="Pathogen Informatics"/>
        </authorList>
    </citation>
    <scope>NUCLEOTIDE SEQUENCE [LARGE SCALE GENOMIC DNA]</scope>
</reference>
<evidence type="ECO:0000313" key="3">
    <source>
        <dbReference type="WBParaSite" id="HPBE_0002389101-mRNA-1"/>
    </source>
</evidence>
<keyword evidence="2" id="KW-1185">Reference proteome</keyword>
<gene>
    <name evidence="1" type="ORF">HPBE_LOCUS23890</name>
</gene>
<protein>
    <submittedName>
        <fullName evidence="3">Fructose-bisphosphate aldolase</fullName>
    </submittedName>
</protein>
<dbReference type="OrthoDB" id="63989at2759"/>
<reference evidence="3" key="2">
    <citation type="submission" date="2019-09" db="UniProtKB">
        <authorList>
            <consortium name="WormBaseParasite"/>
        </authorList>
    </citation>
    <scope>IDENTIFICATION</scope>
</reference>
<organism evidence="2 3">
    <name type="scientific">Heligmosomoides polygyrus</name>
    <name type="common">Parasitic roundworm</name>
    <dbReference type="NCBI Taxonomy" id="6339"/>
    <lineage>
        <taxon>Eukaryota</taxon>
        <taxon>Metazoa</taxon>
        <taxon>Ecdysozoa</taxon>
        <taxon>Nematoda</taxon>
        <taxon>Chromadorea</taxon>
        <taxon>Rhabditida</taxon>
        <taxon>Rhabditina</taxon>
        <taxon>Rhabditomorpha</taxon>
        <taxon>Strongyloidea</taxon>
        <taxon>Heligmosomidae</taxon>
        <taxon>Heligmosomoides</taxon>
    </lineage>
</organism>
<sequence>MAALVRRRMTAMTISGPRGDAAWELNRQKTIDAFNVVKDVAVAANMKILFGTVPQMSEPCASIGDYKKIRVEASRTMDHNADSTMDQTTMDRTADSTMDRTTVTSDTSASTVHMELSVDPDEEEHVHMPTIVAVSECPSFHRERGRSHP</sequence>
<accession>A0A3P8DDN9</accession>
<name>A0A183GMH1_HELPZ</name>